<reference evidence="2 3" key="1">
    <citation type="submission" date="2019-02" db="EMBL/GenBank/DDBJ databases">
        <authorList>
            <person name="Goldberg S.R."/>
            <person name="Haltli B.A."/>
            <person name="Correa H."/>
            <person name="Russell K.G."/>
        </authorList>
    </citation>
    <scope>NUCLEOTIDE SEQUENCE [LARGE SCALE GENOMIC DNA]</scope>
    <source>
        <strain evidence="2 3">JCM 16186</strain>
    </source>
</reference>
<dbReference type="Gene3D" id="2.60.40.10">
    <property type="entry name" value="Immunoglobulins"/>
    <property type="match status" value="1"/>
</dbReference>
<organism evidence="2 3">
    <name type="scientific">Fulvivirga kasyanovii</name>
    <dbReference type="NCBI Taxonomy" id="396812"/>
    <lineage>
        <taxon>Bacteria</taxon>
        <taxon>Pseudomonadati</taxon>
        <taxon>Bacteroidota</taxon>
        <taxon>Cytophagia</taxon>
        <taxon>Cytophagales</taxon>
        <taxon>Fulvivirgaceae</taxon>
        <taxon>Fulvivirga</taxon>
    </lineage>
</organism>
<name>A0ABW9RNW6_9BACT</name>
<dbReference type="InterPro" id="IPR013783">
    <property type="entry name" value="Ig-like_fold"/>
</dbReference>
<dbReference type="Pfam" id="PF13585">
    <property type="entry name" value="CHU_C"/>
    <property type="match status" value="1"/>
</dbReference>
<proteinExistence type="predicted"/>
<dbReference type="NCBIfam" id="TIGR04131">
    <property type="entry name" value="Bac_Flav_CTERM"/>
    <property type="match status" value="1"/>
</dbReference>
<protein>
    <submittedName>
        <fullName evidence="2">T9SS type B sorting domain-containing protein</fullName>
    </submittedName>
</protein>
<dbReference type="Pfam" id="PF18887">
    <property type="entry name" value="MBG_3"/>
    <property type="match status" value="3"/>
</dbReference>
<feature type="domain" description="MBG" evidence="1">
    <location>
        <begin position="192"/>
        <end position="261"/>
    </location>
</feature>
<evidence type="ECO:0000259" key="1">
    <source>
        <dbReference type="Pfam" id="PF18887"/>
    </source>
</evidence>
<comment type="caution">
    <text evidence="2">The sequence shown here is derived from an EMBL/GenBank/DDBJ whole genome shotgun (WGS) entry which is preliminary data.</text>
</comment>
<feature type="domain" description="MBG" evidence="1">
    <location>
        <begin position="120"/>
        <end position="190"/>
    </location>
</feature>
<gene>
    <name evidence="2" type="ORF">E1163_12830</name>
</gene>
<feature type="domain" description="MBG" evidence="1">
    <location>
        <begin position="266"/>
        <end position="333"/>
    </location>
</feature>
<keyword evidence="3" id="KW-1185">Reference proteome</keyword>
<evidence type="ECO:0000313" key="2">
    <source>
        <dbReference type="EMBL" id="MTI25832.1"/>
    </source>
</evidence>
<accession>A0ABW9RNW6</accession>
<dbReference type="InterPro" id="IPR043772">
    <property type="entry name" value="MBG_3"/>
</dbReference>
<dbReference type="Proteomes" id="UP000798808">
    <property type="component" value="Unassembled WGS sequence"/>
</dbReference>
<dbReference type="InterPro" id="IPR026341">
    <property type="entry name" value="T9SS_type_B"/>
</dbReference>
<dbReference type="RefSeq" id="WP_155172346.1">
    <property type="nucleotide sequence ID" value="NZ_BAAAFL010000022.1"/>
</dbReference>
<dbReference type="EMBL" id="SMLW01000544">
    <property type="protein sequence ID" value="MTI25832.1"/>
    <property type="molecule type" value="Genomic_DNA"/>
</dbReference>
<evidence type="ECO:0000313" key="3">
    <source>
        <dbReference type="Proteomes" id="UP000798808"/>
    </source>
</evidence>
<sequence length="566" mass="61470">MKLSILYKSFLIIILSGIHTIVVAQPEFTSTPVEEGKLDEKYEYNITTTDFWFFSREIILSGGTLPDGLKLKDEGDGTAKLEGKPKEAGVFPIELMVRRVYNHNEYSVQSFTLTIHKKEATVALHDLNTTYDGAPHIPGVSTSPGGLNVDLTYNGSPSAPVNAGSYTVEAVINDPEYEGSTTGMLVVEKAAATIQLTTTSTIYNGSPQQVSATTSPSGLAVTFLYNGASTAPTNAGKYSVTALIDDPNYSGTASSSFTIQKREVVVTLSNLVAAYDGSAKPVSVTTDPDDLNVQVTYNGMVSPPVDKGSYAVEAVVQEQNYFGEASATLVINDSGEGGGDGAGGRPVISNLERDAITYRQGDPGIPVSRTLIINDFDDTEMEGAKVSIDVNYSMDDDVLLYDNEENKNITSEFDPQQGVLTLTGTDTRSNYEIALSRVKYKNRILGETNVTAKRITITVDDGSYESNPVSRDINIYVLPELDIVNAFTPNGDNVNDYWNFVNLELYSVISISIFDNNGTEVYECSGTDCQWDGRYRGKMLPAGAYFYTIDLDNGKRTYRGTVTLLR</sequence>